<dbReference type="AlphaFoldDB" id="A0AB35U5H8"/>
<keyword evidence="2" id="KW-1185">Reference proteome</keyword>
<dbReference type="RefSeq" id="WP_370595579.1">
    <property type="nucleotide sequence ID" value="NZ_JALBUR010000004.1"/>
</dbReference>
<evidence type="ECO:0000313" key="2">
    <source>
        <dbReference type="Proteomes" id="UP001286174"/>
    </source>
</evidence>
<comment type="caution">
    <text evidence="1">The sequence shown here is derived from an EMBL/GenBank/DDBJ whole genome shotgun (WGS) entry which is preliminary data.</text>
</comment>
<gene>
    <name evidence="1" type="ORF">MOZ60_02840</name>
</gene>
<protein>
    <submittedName>
        <fullName evidence="1">Uncharacterized protein</fullName>
    </submittedName>
</protein>
<evidence type="ECO:0000313" key="1">
    <source>
        <dbReference type="EMBL" id="MDX8419027.1"/>
    </source>
</evidence>
<organism evidence="1 2">
    <name type="scientific">Grylomicrobium aquisgranensis</name>
    <dbReference type="NCBI Taxonomy" id="2926318"/>
    <lineage>
        <taxon>Bacteria</taxon>
        <taxon>Bacillati</taxon>
        <taxon>Bacillota</taxon>
        <taxon>Erysipelotrichia</taxon>
        <taxon>Erysipelotrichales</taxon>
        <taxon>Erysipelotrichaceae</taxon>
        <taxon>Grylomicrobium</taxon>
    </lineage>
</organism>
<name>A0AB35U5H8_9FIRM</name>
<dbReference type="EMBL" id="JALBUR010000004">
    <property type="protein sequence ID" value="MDX8419027.1"/>
    <property type="molecule type" value="Genomic_DNA"/>
</dbReference>
<accession>A0AB35U5H8</accession>
<proteinExistence type="predicted"/>
<reference evidence="1 2" key="1">
    <citation type="submission" date="2022-03" db="EMBL/GenBank/DDBJ databases">
        <title>Novel taxa within the pig intestine.</title>
        <authorList>
            <person name="Wylensek D."/>
            <person name="Bishof K."/>
            <person name="Afrizal A."/>
            <person name="Clavel T."/>
        </authorList>
    </citation>
    <scope>NUCLEOTIDE SEQUENCE [LARGE SCALE GENOMIC DNA]</scope>
    <source>
        <strain evidence="1 2">CLA-KB-P133</strain>
    </source>
</reference>
<sequence>MKQKKAVKRKYFGCTLASVTEFGGKYFVEGYYYKENGDGTGMLMPGLRPCADFDEAKRVFNELNSYQDVVNFVENARGDE</sequence>
<dbReference type="Proteomes" id="UP001286174">
    <property type="component" value="Unassembled WGS sequence"/>
</dbReference>